<accession>A0AAD7DXP1</accession>
<dbReference type="AlphaFoldDB" id="A0AAD7DXP1"/>
<reference evidence="1" key="1">
    <citation type="submission" date="2023-03" db="EMBL/GenBank/DDBJ databases">
        <title>Massive genome expansion in bonnet fungi (Mycena s.s.) driven by repeated elements and novel gene families across ecological guilds.</title>
        <authorList>
            <consortium name="Lawrence Berkeley National Laboratory"/>
            <person name="Harder C.B."/>
            <person name="Miyauchi S."/>
            <person name="Viragh M."/>
            <person name="Kuo A."/>
            <person name="Thoen E."/>
            <person name="Andreopoulos B."/>
            <person name="Lu D."/>
            <person name="Skrede I."/>
            <person name="Drula E."/>
            <person name="Henrissat B."/>
            <person name="Morin E."/>
            <person name="Kohler A."/>
            <person name="Barry K."/>
            <person name="LaButti K."/>
            <person name="Morin E."/>
            <person name="Salamov A."/>
            <person name="Lipzen A."/>
            <person name="Mereny Z."/>
            <person name="Hegedus B."/>
            <person name="Baldrian P."/>
            <person name="Stursova M."/>
            <person name="Weitz H."/>
            <person name="Taylor A."/>
            <person name="Grigoriev I.V."/>
            <person name="Nagy L.G."/>
            <person name="Martin F."/>
            <person name="Kauserud H."/>
        </authorList>
    </citation>
    <scope>NUCLEOTIDE SEQUENCE</scope>
    <source>
        <strain evidence="1">CBHHK067</strain>
    </source>
</reference>
<sequence length="76" mass="8185">MDASYEARGVLVSSRGGVLSTATDVARWLQMLLLNGQHPETNERVVPAAIIHQVATGIMGWRLPSVEGARRASLSE</sequence>
<evidence type="ECO:0000313" key="2">
    <source>
        <dbReference type="Proteomes" id="UP001221757"/>
    </source>
</evidence>
<comment type="caution">
    <text evidence="1">The sequence shown here is derived from an EMBL/GenBank/DDBJ whole genome shotgun (WGS) entry which is preliminary data.</text>
</comment>
<protein>
    <submittedName>
        <fullName evidence="1">Uncharacterized protein</fullName>
    </submittedName>
</protein>
<keyword evidence="2" id="KW-1185">Reference proteome</keyword>
<dbReference type="Gene3D" id="3.40.710.10">
    <property type="entry name" value="DD-peptidase/beta-lactamase superfamily"/>
    <property type="match status" value="1"/>
</dbReference>
<dbReference type="SUPFAM" id="SSF56601">
    <property type="entry name" value="beta-lactamase/transpeptidase-like"/>
    <property type="match status" value="1"/>
</dbReference>
<proteinExistence type="predicted"/>
<organism evidence="1 2">
    <name type="scientific">Mycena rosella</name>
    <name type="common">Pink bonnet</name>
    <name type="synonym">Agaricus rosellus</name>
    <dbReference type="NCBI Taxonomy" id="1033263"/>
    <lineage>
        <taxon>Eukaryota</taxon>
        <taxon>Fungi</taxon>
        <taxon>Dikarya</taxon>
        <taxon>Basidiomycota</taxon>
        <taxon>Agaricomycotina</taxon>
        <taxon>Agaricomycetes</taxon>
        <taxon>Agaricomycetidae</taxon>
        <taxon>Agaricales</taxon>
        <taxon>Marasmiineae</taxon>
        <taxon>Mycenaceae</taxon>
        <taxon>Mycena</taxon>
    </lineage>
</organism>
<dbReference type="EMBL" id="JARKIE010000020">
    <property type="protein sequence ID" value="KAJ7700377.1"/>
    <property type="molecule type" value="Genomic_DNA"/>
</dbReference>
<dbReference type="Proteomes" id="UP001221757">
    <property type="component" value="Unassembled WGS sequence"/>
</dbReference>
<dbReference type="InterPro" id="IPR012338">
    <property type="entry name" value="Beta-lactam/transpept-like"/>
</dbReference>
<evidence type="ECO:0000313" key="1">
    <source>
        <dbReference type="EMBL" id="KAJ7700377.1"/>
    </source>
</evidence>
<gene>
    <name evidence="1" type="ORF">B0H17DRAFT_1195784</name>
</gene>
<name>A0AAD7DXP1_MYCRO</name>